<evidence type="ECO:0000259" key="5">
    <source>
        <dbReference type="Pfam" id="PF00496"/>
    </source>
</evidence>
<evidence type="ECO:0000256" key="4">
    <source>
        <dbReference type="SAM" id="SignalP"/>
    </source>
</evidence>
<keyword evidence="3 4" id="KW-0732">Signal</keyword>
<dbReference type="PANTHER" id="PTHR30290">
    <property type="entry name" value="PERIPLASMIC BINDING COMPONENT OF ABC TRANSPORTER"/>
    <property type="match status" value="1"/>
</dbReference>
<comment type="similarity">
    <text evidence="2">Belongs to the bacterial solute-binding protein 5 family.</text>
</comment>
<gene>
    <name evidence="6" type="ORF">Q7A36_24350</name>
</gene>
<evidence type="ECO:0000256" key="1">
    <source>
        <dbReference type="ARBA" id="ARBA00004418"/>
    </source>
</evidence>
<name>A0ABT9E5Q4_9PROT</name>
<accession>A0ABT9E5Q4</accession>
<dbReference type="Pfam" id="PF00496">
    <property type="entry name" value="SBP_bac_5"/>
    <property type="match status" value="1"/>
</dbReference>
<keyword evidence="7" id="KW-1185">Reference proteome</keyword>
<comment type="caution">
    <text evidence="6">The sequence shown here is derived from an EMBL/GenBank/DDBJ whole genome shotgun (WGS) entry which is preliminary data.</text>
</comment>
<dbReference type="InterPro" id="IPR039424">
    <property type="entry name" value="SBP_5"/>
</dbReference>
<feature type="signal peptide" evidence="4">
    <location>
        <begin position="1"/>
        <end position="22"/>
    </location>
</feature>
<dbReference type="PANTHER" id="PTHR30290:SF38">
    <property type="entry name" value="D,D-DIPEPTIDE-BINDING PERIPLASMIC PROTEIN DDPA-RELATED"/>
    <property type="match status" value="1"/>
</dbReference>
<evidence type="ECO:0000256" key="3">
    <source>
        <dbReference type="ARBA" id="ARBA00022729"/>
    </source>
</evidence>
<comment type="subcellular location">
    <subcellularLocation>
        <location evidence="1">Periplasm</location>
    </subcellularLocation>
</comment>
<sequence>MLSRRLLLAAGAALSAPRLARAGDAATLRFVPQSDLGILDPIWTAAYVTRNHGLMVFDTLYGLDDGFQPQPQMVEGHVVADAGLRWTLTLRPGLVFHDGEPVLARDAVASIRRWGGRDAFGLSLMAATEALTALDDRRIEFRLKHPFPLLPYALGKAGSPICAIMPERLARTDPFRQVTEMVGSGPFRFLADERVAGARVAYARFERYQSRETGVPSFIAGPKRAFVDRIEWQVLPDAATAAGALRAREVDWWEAPTFDLLPLLARDRGIRVTVPDPTGYIGIMRMNHLQPPFNNPAIRRAILLAVSQADFMAAVTGAVTDAARTGVGFFCPETPMASADGLDAITAPRSLPQAQAALKAAGYQGERVVVMVPTDFPTLKALGDVGADLLKRIGFNVDYQAMDWGSLLQRNAKQDPVDQGGWSVFHTYWSGLDMLNPAVNSSLRANGTAAGRGWPTSPALENLRDAWIREADEAAQRRIAAEIQRQAFTDLPYIPLGQMLARTAYRSSVSDVLNGFSLFWNLRKAV</sequence>
<dbReference type="Gene3D" id="3.40.190.10">
    <property type="entry name" value="Periplasmic binding protein-like II"/>
    <property type="match status" value="1"/>
</dbReference>
<dbReference type="Proteomes" id="UP001243009">
    <property type="component" value="Unassembled WGS sequence"/>
</dbReference>
<evidence type="ECO:0000313" key="7">
    <source>
        <dbReference type="Proteomes" id="UP001243009"/>
    </source>
</evidence>
<proteinExistence type="inferred from homology"/>
<evidence type="ECO:0000256" key="2">
    <source>
        <dbReference type="ARBA" id="ARBA00005695"/>
    </source>
</evidence>
<evidence type="ECO:0000313" key="6">
    <source>
        <dbReference type="EMBL" id="MDO9711501.1"/>
    </source>
</evidence>
<feature type="chain" id="PRO_5046744902" evidence="4">
    <location>
        <begin position="23"/>
        <end position="526"/>
    </location>
</feature>
<dbReference type="Gene3D" id="3.10.105.10">
    <property type="entry name" value="Dipeptide-binding Protein, Domain 3"/>
    <property type="match status" value="1"/>
</dbReference>
<feature type="domain" description="Solute-binding protein family 5" evidence="5">
    <location>
        <begin position="68"/>
        <end position="437"/>
    </location>
</feature>
<dbReference type="PIRSF" id="PIRSF002741">
    <property type="entry name" value="MppA"/>
    <property type="match status" value="1"/>
</dbReference>
<dbReference type="SUPFAM" id="SSF53850">
    <property type="entry name" value="Periplasmic binding protein-like II"/>
    <property type="match status" value="1"/>
</dbReference>
<dbReference type="InterPro" id="IPR030678">
    <property type="entry name" value="Peptide/Ni-bd"/>
</dbReference>
<dbReference type="RefSeq" id="WP_305106360.1">
    <property type="nucleotide sequence ID" value="NZ_JAUTWS010000029.1"/>
</dbReference>
<protein>
    <submittedName>
        <fullName evidence="6">ABC transporter substrate-binding protein</fullName>
    </submittedName>
</protein>
<reference evidence="6 7" key="1">
    <citation type="submission" date="2023-08" db="EMBL/GenBank/DDBJ databases">
        <title>The draft genome sequence of Paracraurococcus sp. LOR1-02.</title>
        <authorList>
            <person name="Kingkaew E."/>
            <person name="Tanasupawat S."/>
        </authorList>
    </citation>
    <scope>NUCLEOTIDE SEQUENCE [LARGE SCALE GENOMIC DNA]</scope>
    <source>
        <strain evidence="6 7">LOR1-02</strain>
    </source>
</reference>
<dbReference type="CDD" id="cd08502">
    <property type="entry name" value="PBP2_NikA_DppA_OppA_like_16"/>
    <property type="match status" value="1"/>
</dbReference>
<organism evidence="6 7">
    <name type="scientific">Paracraurococcus lichenis</name>
    <dbReference type="NCBI Taxonomy" id="3064888"/>
    <lineage>
        <taxon>Bacteria</taxon>
        <taxon>Pseudomonadati</taxon>
        <taxon>Pseudomonadota</taxon>
        <taxon>Alphaproteobacteria</taxon>
        <taxon>Acetobacterales</taxon>
        <taxon>Roseomonadaceae</taxon>
        <taxon>Paracraurococcus</taxon>
    </lineage>
</organism>
<dbReference type="InterPro" id="IPR000914">
    <property type="entry name" value="SBP_5_dom"/>
</dbReference>
<dbReference type="EMBL" id="JAUTWS010000029">
    <property type="protein sequence ID" value="MDO9711501.1"/>
    <property type="molecule type" value="Genomic_DNA"/>
</dbReference>